<dbReference type="InterPro" id="IPR016066">
    <property type="entry name" value="A-D-PHexomutase_CS"/>
</dbReference>
<comment type="similarity">
    <text evidence="4">Belongs to the phosphohexose mutase family.</text>
</comment>
<dbReference type="GO" id="GO:0000287">
    <property type="term" value="F:magnesium ion binding"/>
    <property type="evidence" value="ECO:0007669"/>
    <property type="project" value="InterPro"/>
</dbReference>
<evidence type="ECO:0000259" key="11">
    <source>
        <dbReference type="Pfam" id="PF00408"/>
    </source>
</evidence>
<evidence type="ECO:0000256" key="8">
    <source>
        <dbReference type="ARBA" id="ARBA00022842"/>
    </source>
</evidence>
<dbReference type="SUPFAM" id="SSF53738">
    <property type="entry name" value="Phosphoglucomutase, first 3 domains"/>
    <property type="match status" value="3"/>
</dbReference>
<reference evidence="15" key="1">
    <citation type="journal article" date="2020" name="mSystems">
        <title>Genome- and Community-Level Interaction Insights into Carbon Utilization and Element Cycling Functions of Hydrothermarchaeota in Hydrothermal Sediment.</title>
        <authorList>
            <person name="Zhou Z."/>
            <person name="Liu Y."/>
            <person name="Xu W."/>
            <person name="Pan J."/>
            <person name="Luo Z.H."/>
            <person name="Li M."/>
        </authorList>
    </citation>
    <scope>NUCLEOTIDE SEQUENCE [LARGE SCALE GENOMIC DNA]</scope>
    <source>
        <strain evidence="15">HyVt-443</strain>
    </source>
</reference>
<keyword evidence="7" id="KW-0479">Metal-binding</keyword>
<sequence>MSEKTKKGKKGAGKARGSRVSRALIALMLAIAGVLALAAVALFLLDRQQQEEAGTGRAEAAAAGLAGRLAAEMRLRTTILERFVRDMDLGTLLQQEKGDVLKRRERQFKRLMPDVLRLRVLPKEWDEMDTRADPPFGFAALEVLRTVERSGRPAPAEVQHPGKPYQHLVLAVPVPDRKGKLVGVAHLALRFELLRQALAENAGGVPLQVRQQVPGREAVALTGNPVQDAAPAGSVAVAGTLLQVAYWPAAGAVSGLPGVVTVLGVALVPIALLLLLFRLWLGRLLAAEQQVVLSHVRGMMKSEAHGFGADGISELGLLMQGLMKLRRGPAGVVVPLSGESAAEAAAVETRAAGPESAARPAAAMADAGQPIPAEIFRAYDIRGVVGEQLTEGRVERIGRAIGSQAREQGEQSVIVGRDGRNSSESLADALCRGLQASGCDVIDLGMVPTPLLYFATHVLGSRSGVMVTGSHNPPEYNGLKVLIAGESLSGEAIQALRLRAESGNLAQGEGRRQEQDLVADYLNRITEDVQLLAPLNLVVDCGNGSGGLVAPLLFRALGCNVTELYCEVNGNFPAHHPDPSDPDNLAALIAKVKETGADLGIALDGDADRIGVVDGEGRIIWPDRLLMLLARDVLTRNPGADVIYDVKSSRHLAGEILACGGRPIMWKSGHSLMEAKLRETGAVLAGEFSGHIFFGERWYGFDDGVYSSARLLEVLSAEGLSPAEVFAQLPESVATPELVLPVAEGTAGRLMQQLQEQAGFPGAKLVTVDGIRAEFGDGWGLVRASNTAPALVFRFEADDEAVLARIQGLFREQLAAVDPTLTPPF</sequence>
<comment type="cofactor">
    <cofactor evidence="2">
        <name>Mg(2+)</name>
        <dbReference type="ChEBI" id="CHEBI:18420"/>
    </cofactor>
</comment>
<evidence type="ECO:0000259" key="13">
    <source>
        <dbReference type="Pfam" id="PF02879"/>
    </source>
</evidence>
<dbReference type="AlphaFoldDB" id="A0A831RPN7"/>
<gene>
    <name evidence="15" type="ORF">ENI96_10400</name>
</gene>
<dbReference type="SUPFAM" id="SSF55957">
    <property type="entry name" value="Phosphoglucomutase, C-terminal domain"/>
    <property type="match status" value="1"/>
</dbReference>
<comment type="caution">
    <text evidence="15">The sequence shown here is derived from an EMBL/GenBank/DDBJ whole genome shotgun (WGS) entry which is preliminary data.</text>
</comment>
<dbReference type="PROSITE" id="PS00710">
    <property type="entry name" value="PGM_PMM"/>
    <property type="match status" value="1"/>
</dbReference>
<feature type="domain" description="Alpha-D-phosphohexomutase alpha/beta/alpha" evidence="13">
    <location>
        <begin position="520"/>
        <end position="617"/>
    </location>
</feature>
<evidence type="ECO:0000259" key="12">
    <source>
        <dbReference type="Pfam" id="PF02878"/>
    </source>
</evidence>
<feature type="transmembrane region" description="Helical" evidence="10">
    <location>
        <begin position="20"/>
        <end position="45"/>
    </location>
</feature>
<dbReference type="InterPro" id="IPR005846">
    <property type="entry name" value="A-D-PHexomutase_a/b/a-III"/>
</dbReference>
<evidence type="ECO:0000256" key="1">
    <source>
        <dbReference type="ARBA" id="ARBA00000586"/>
    </source>
</evidence>
<evidence type="ECO:0000256" key="5">
    <source>
        <dbReference type="ARBA" id="ARBA00012730"/>
    </source>
</evidence>
<dbReference type="EMBL" id="DRKP01000121">
    <property type="protein sequence ID" value="HEB96825.1"/>
    <property type="molecule type" value="Genomic_DNA"/>
</dbReference>
<evidence type="ECO:0000256" key="4">
    <source>
        <dbReference type="ARBA" id="ARBA00010231"/>
    </source>
</evidence>
<evidence type="ECO:0000313" key="15">
    <source>
        <dbReference type="EMBL" id="HEB96825.1"/>
    </source>
</evidence>
<dbReference type="Gene3D" id="3.40.120.10">
    <property type="entry name" value="Alpha-D-Glucose-1,6-Bisphosphate, subunit A, domain 3"/>
    <property type="match status" value="3"/>
</dbReference>
<keyword evidence="10" id="KW-0472">Membrane</keyword>
<evidence type="ECO:0000256" key="3">
    <source>
        <dbReference type="ARBA" id="ARBA00004699"/>
    </source>
</evidence>
<evidence type="ECO:0000256" key="9">
    <source>
        <dbReference type="ARBA" id="ARBA00023235"/>
    </source>
</evidence>
<dbReference type="InterPro" id="IPR036900">
    <property type="entry name" value="A-D-PHexomutase_C_sf"/>
</dbReference>
<organism evidence="15">
    <name type="scientific">Sedimenticola thiotaurini</name>
    <dbReference type="NCBI Taxonomy" id="1543721"/>
    <lineage>
        <taxon>Bacteria</taxon>
        <taxon>Pseudomonadati</taxon>
        <taxon>Pseudomonadota</taxon>
        <taxon>Gammaproteobacteria</taxon>
        <taxon>Chromatiales</taxon>
        <taxon>Sedimenticolaceae</taxon>
        <taxon>Sedimenticola</taxon>
    </lineage>
</organism>
<dbReference type="InterPro" id="IPR016055">
    <property type="entry name" value="A-D-PHexomutase_a/b/a-I/II/III"/>
</dbReference>
<protein>
    <recommendedName>
        <fullName evidence="5">phosphomannomutase</fullName>
        <ecNumber evidence="5">5.4.2.8</ecNumber>
    </recommendedName>
</protein>
<comment type="pathway">
    <text evidence="3">Nucleotide-sugar biosynthesis; GDP-alpha-D-mannose biosynthesis; alpha-D-mannose 1-phosphate from D-fructose 6-phosphate: step 2/2.</text>
</comment>
<feature type="domain" description="Alpha-D-phosphohexomutase C-terminal" evidence="11">
    <location>
        <begin position="757"/>
        <end position="811"/>
    </location>
</feature>
<dbReference type="CDD" id="cd03089">
    <property type="entry name" value="PMM_PGM"/>
    <property type="match status" value="1"/>
</dbReference>
<dbReference type="PRINTS" id="PR00509">
    <property type="entry name" value="PGMPMM"/>
</dbReference>
<keyword evidence="8" id="KW-0460">Magnesium</keyword>
<dbReference type="PANTHER" id="PTHR43771">
    <property type="entry name" value="PHOSPHOMANNOMUTASE"/>
    <property type="match status" value="1"/>
</dbReference>
<dbReference type="InterPro" id="IPR005841">
    <property type="entry name" value="Alpha-D-phosphohexomutase_SF"/>
</dbReference>
<evidence type="ECO:0000256" key="6">
    <source>
        <dbReference type="ARBA" id="ARBA00022553"/>
    </source>
</evidence>
<evidence type="ECO:0000256" key="10">
    <source>
        <dbReference type="SAM" id="Phobius"/>
    </source>
</evidence>
<dbReference type="InterPro" id="IPR005843">
    <property type="entry name" value="A-D-PHexomutase_C"/>
</dbReference>
<feature type="domain" description="Alpha-D-phosphohexomutase alpha/beta/alpha" evidence="14">
    <location>
        <begin position="622"/>
        <end position="731"/>
    </location>
</feature>
<dbReference type="Pfam" id="PF02880">
    <property type="entry name" value="PGM_PMM_III"/>
    <property type="match status" value="1"/>
</dbReference>
<feature type="domain" description="Alpha-D-phosphohexomutase alpha/beta/alpha" evidence="12">
    <location>
        <begin position="374"/>
        <end position="498"/>
    </location>
</feature>
<dbReference type="EC" id="5.4.2.8" evidence="5"/>
<dbReference type="PANTHER" id="PTHR43771:SF2">
    <property type="entry name" value="PHOSPHOMANNOMUTASE_PHOSPHOGLUCOMUTASE"/>
    <property type="match status" value="1"/>
</dbReference>
<feature type="transmembrane region" description="Helical" evidence="10">
    <location>
        <begin position="258"/>
        <end position="281"/>
    </location>
</feature>
<dbReference type="Pfam" id="PF02879">
    <property type="entry name" value="PGM_PMM_II"/>
    <property type="match status" value="1"/>
</dbReference>
<dbReference type="GO" id="GO:0004615">
    <property type="term" value="F:phosphomannomutase activity"/>
    <property type="evidence" value="ECO:0007669"/>
    <property type="project" value="UniProtKB-EC"/>
</dbReference>
<evidence type="ECO:0000256" key="2">
    <source>
        <dbReference type="ARBA" id="ARBA00001946"/>
    </source>
</evidence>
<dbReference type="Gene3D" id="3.30.310.50">
    <property type="entry name" value="Alpha-D-phosphohexomutase, C-terminal domain"/>
    <property type="match status" value="1"/>
</dbReference>
<evidence type="ECO:0000256" key="7">
    <source>
        <dbReference type="ARBA" id="ARBA00022723"/>
    </source>
</evidence>
<dbReference type="GO" id="GO:0005975">
    <property type="term" value="P:carbohydrate metabolic process"/>
    <property type="evidence" value="ECO:0007669"/>
    <property type="project" value="InterPro"/>
</dbReference>
<dbReference type="Pfam" id="PF00408">
    <property type="entry name" value="PGM_PMM_IV"/>
    <property type="match status" value="1"/>
</dbReference>
<dbReference type="InterPro" id="IPR005845">
    <property type="entry name" value="A-D-PHexomutase_a/b/a-II"/>
</dbReference>
<dbReference type="Pfam" id="PF02878">
    <property type="entry name" value="PGM_PMM_I"/>
    <property type="match status" value="1"/>
</dbReference>
<keyword evidence="9" id="KW-0413">Isomerase</keyword>
<proteinExistence type="inferred from homology"/>
<keyword evidence="10" id="KW-1133">Transmembrane helix</keyword>
<dbReference type="Proteomes" id="UP000886251">
    <property type="component" value="Unassembled WGS sequence"/>
</dbReference>
<accession>A0A831RPN7</accession>
<keyword evidence="10" id="KW-0812">Transmembrane</keyword>
<dbReference type="InterPro" id="IPR005844">
    <property type="entry name" value="A-D-PHexomutase_a/b/a-I"/>
</dbReference>
<name>A0A831RPN7_9GAMM</name>
<comment type="catalytic activity">
    <reaction evidence="1">
        <text>alpha-D-mannose 1-phosphate = D-mannose 6-phosphate</text>
        <dbReference type="Rhea" id="RHEA:11140"/>
        <dbReference type="ChEBI" id="CHEBI:58409"/>
        <dbReference type="ChEBI" id="CHEBI:58735"/>
        <dbReference type="EC" id="5.4.2.8"/>
    </reaction>
</comment>
<evidence type="ECO:0000259" key="14">
    <source>
        <dbReference type="Pfam" id="PF02880"/>
    </source>
</evidence>
<keyword evidence="6" id="KW-0597">Phosphoprotein</keyword>